<evidence type="ECO:0000313" key="2">
    <source>
        <dbReference type="EMBL" id="KAH7313471.1"/>
    </source>
</evidence>
<sequence>MILELRSPEAERDSKQSSANKQTNKQTTYLNPSSSPAPTKAEEGSGGSIGSATCSLSRMEGGRAYPMNPSLGRLSLWESRRPAHAICTPHAALGILYKLARAAVSASYYQGDEKSNPSANRPCTVAPPTRIAKQPAPRCSPSRHHHKQHLLLVFTSPFLCVCVPCHSRLCGVYPVSVRPSVCSPRANRG</sequence>
<comment type="caution">
    <text evidence="2">The sequence shown here is derived from an EMBL/GenBank/DDBJ whole genome shotgun (WGS) entry which is preliminary data.</text>
</comment>
<feature type="compositionally biased region" description="Polar residues" evidence="1">
    <location>
        <begin position="16"/>
        <end position="37"/>
    </location>
</feature>
<evidence type="ECO:0000256" key="1">
    <source>
        <dbReference type="SAM" id="MobiDB-lite"/>
    </source>
</evidence>
<accession>A0A8K0WP65</accession>
<feature type="region of interest" description="Disordered" evidence="1">
    <location>
        <begin position="1"/>
        <end position="55"/>
    </location>
</feature>
<evidence type="ECO:0000313" key="3">
    <source>
        <dbReference type="Proteomes" id="UP000813444"/>
    </source>
</evidence>
<dbReference type="Proteomes" id="UP000813444">
    <property type="component" value="Unassembled WGS sequence"/>
</dbReference>
<dbReference type="EMBL" id="JAGPNK010000009">
    <property type="protein sequence ID" value="KAH7313471.1"/>
    <property type="molecule type" value="Genomic_DNA"/>
</dbReference>
<name>A0A8K0WP65_9HYPO</name>
<organism evidence="2 3">
    <name type="scientific">Stachybotrys elegans</name>
    <dbReference type="NCBI Taxonomy" id="80388"/>
    <lineage>
        <taxon>Eukaryota</taxon>
        <taxon>Fungi</taxon>
        <taxon>Dikarya</taxon>
        <taxon>Ascomycota</taxon>
        <taxon>Pezizomycotina</taxon>
        <taxon>Sordariomycetes</taxon>
        <taxon>Hypocreomycetidae</taxon>
        <taxon>Hypocreales</taxon>
        <taxon>Stachybotryaceae</taxon>
        <taxon>Stachybotrys</taxon>
    </lineage>
</organism>
<keyword evidence="3" id="KW-1185">Reference proteome</keyword>
<dbReference type="AlphaFoldDB" id="A0A8K0WP65"/>
<protein>
    <submittedName>
        <fullName evidence="2">Uncharacterized protein</fullName>
    </submittedName>
</protein>
<gene>
    <name evidence="2" type="ORF">B0I35DRAFT_513138</name>
</gene>
<reference evidence="2" key="1">
    <citation type="journal article" date="2021" name="Nat. Commun.">
        <title>Genetic determinants of endophytism in the Arabidopsis root mycobiome.</title>
        <authorList>
            <person name="Mesny F."/>
            <person name="Miyauchi S."/>
            <person name="Thiergart T."/>
            <person name="Pickel B."/>
            <person name="Atanasova L."/>
            <person name="Karlsson M."/>
            <person name="Huettel B."/>
            <person name="Barry K.W."/>
            <person name="Haridas S."/>
            <person name="Chen C."/>
            <person name="Bauer D."/>
            <person name="Andreopoulos W."/>
            <person name="Pangilinan J."/>
            <person name="LaButti K."/>
            <person name="Riley R."/>
            <person name="Lipzen A."/>
            <person name="Clum A."/>
            <person name="Drula E."/>
            <person name="Henrissat B."/>
            <person name="Kohler A."/>
            <person name="Grigoriev I.V."/>
            <person name="Martin F.M."/>
            <person name="Hacquard S."/>
        </authorList>
    </citation>
    <scope>NUCLEOTIDE SEQUENCE</scope>
    <source>
        <strain evidence="2">MPI-CAGE-CH-0235</strain>
    </source>
</reference>
<proteinExistence type="predicted"/>
<feature type="compositionally biased region" description="Basic and acidic residues" evidence="1">
    <location>
        <begin position="1"/>
        <end position="15"/>
    </location>
</feature>